<organism evidence="1 2">
    <name type="scientific">Salinirubrum litoreum</name>
    <dbReference type="NCBI Taxonomy" id="1126234"/>
    <lineage>
        <taxon>Archaea</taxon>
        <taxon>Methanobacteriati</taxon>
        <taxon>Methanobacteriota</taxon>
        <taxon>Stenosarchaea group</taxon>
        <taxon>Halobacteria</taxon>
        <taxon>Halobacteriales</taxon>
        <taxon>Haloferacaceae</taxon>
        <taxon>Salinirubrum</taxon>
    </lineage>
</organism>
<evidence type="ECO:0000313" key="1">
    <source>
        <dbReference type="EMBL" id="MFC5366699.1"/>
    </source>
</evidence>
<gene>
    <name evidence="1" type="ORF">ACFPJ5_07080</name>
</gene>
<accession>A0ABD5R9Q1</accession>
<comment type="caution">
    <text evidence="1">The sequence shown here is derived from an EMBL/GenBank/DDBJ whole genome shotgun (WGS) entry which is preliminary data.</text>
</comment>
<sequence length="91" mass="10419">MAQRSLADEERASESDAPSWLDVIEDVMDAAMEGEEEFELTFEEFEVDVPDQMGDGAEHYRWGLDGSVRIHVEGAHGPLADWLKWWHTRLS</sequence>
<evidence type="ECO:0000313" key="2">
    <source>
        <dbReference type="Proteomes" id="UP001596201"/>
    </source>
</evidence>
<protein>
    <recommendedName>
        <fullName evidence="3">Amphi-Trp domain-containing protein</fullName>
    </recommendedName>
</protein>
<dbReference type="EMBL" id="JBHSKX010000001">
    <property type="protein sequence ID" value="MFC5366699.1"/>
    <property type="molecule type" value="Genomic_DNA"/>
</dbReference>
<dbReference type="RefSeq" id="WP_227227964.1">
    <property type="nucleotide sequence ID" value="NZ_JAJCVJ010000001.1"/>
</dbReference>
<evidence type="ECO:0008006" key="3">
    <source>
        <dbReference type="Google" id="ProtNLM"/>
    </source>
</evidence>
<keyword evidence="2" id="KW-1185">Reference proteome</keyword>
<dbReference type="Proteomes" id="UP001596201">
    <property type="component" value="Unassembled WGS sequence"/>
</dbReference>
<reference evidence="1 2" key="1">
    <citation type="journal article" date="2019" name="Int. J. Syst. Evol. Microbiol.">
        <title>The Global Catalogue of Microorganisms (GCM) 10K type strain sequencing project: providing services to taxonomists for standard genome sequencing and annotation.</title>
        <authorList>
            <consortium name="The Broad Institute Genomics Platform"/>
            <consortium name="The Broad Institute Genome Sequencing Center for Infectious Disease"/>
            <person name="Wu L."/>
            <person name="Ma J."/>
        </authorList>
    </citation>
    <scope>NUCLEOTIDE SEQUENCE [LARGE SCALE GENOMIC DNA]</scope>
    <source>
        <strain evidence="1 2">CGMCC 1.12237</strain>
    </source>
</reference>
<name>A0ABD5R9Q1_9EURY</name>
<dbReference type="AlphaFoldDB" id="A0ABD5R9Q1"/>
<proteinExistence type="predicted"/>